<protein>
    <submittedName>
        <fullName evidence="3">Outer membrane murein-binding lipoprotein Lpp</fullName>
    </submittedName>
</protein>
<feature type="chain" id="PRO_5032707808" evidence="2">
    <location>
        <begin position="31"/>
        <end position="103"/>
    </location>
</feature>
<keyword evidence="1" id="KW-0175">Coiled coil</keyword>
<dbReference type="EMBL" id="JACIDK010000004">
    <property type="protein sequence ID" value="MBB3892448.1"/>
    <property type="molecule type" value="Genomic_DNA"/>
</dbReference>
<dbReference type="Proteomes" id="UP000530564">
    <property type="component" value="Unassembled WGS sequence"/>
</dbReference>
<organism evidence="3 4">
    <name type="scientific">Phenylobacterium haematophilum</name>
    <dbReference type="NCBI Taxonomy" id="98513"/>
    <lineage>
        <taxon>Bacteria</taxon>
        <taxon>Pseudomonadati</taxon>
        <taxon>Pseudomonadota</taxon>
        <taxon>Alphaproteobacteria</taxon>
        <taxon>Caulobacterales</taxon>
        <taxon>Caulobacteraceae</taxon>
        <taxon>Phenylobacterium</taxon>
    </lineage>
</organism>
<feature type="signal peptide" evidence="2">
    <location>
        <begin position="1"/>
        <end position="30"/>
    </location>
</feature>
<evidence type="ECO:0000313" key="4">
    <source>
        <dbReference type="Proteomes" id="UP000530564"/>
    </source>
</evidence>
<reference evidence="3 4" key="1">
    <citation type="submission" date="2020-08" db="EMBL/GenBank/DDBJ databases">
        <title>Genomic Encyclopedia of Type Strains, Phase IV (KMG-IV): sequencing the most valuable type-strain genomes for metagenomic binning, comparative biology and taxonomic classification.</title>
        <authorList>
            <person name="Goeker M."/>
        </authorList>
    </citation>
    <scope>NUCLEOTIDE SEQUENCE [LARGE SCALE GENOMIC DNA]</scope>
    <source>
        <strain evidence="3 4">DSM 21793</strain>
    </source>
</reference>
<sequence length="103" mass="10834">MVRLKNPWASVRFVSLLAVGGLALSGCATTDYVDQQIATVNGRIDAVDAKATDAIQRADAANSAAQAAAGDARNANQRLDQLTARVDRVEQAAAARPTKMPRN</sequence>
<feature type="coiled-coil region" evidence="1">
    <location>
        <begin position="65"/>
        <end position="92"/>
    </location>
</feature>
<keyword evidence="2" id="KW-0732">Signal</keyword>
<dbReference type="RefSeq" id="WP_183774685.1">
    <property type="nucleotide sequence ID" value="NZ_JACIDK010000004.1"/>
</dbReference>
<comment type="caution">
    <text evidence="3">The sequence shown here is derived from an EMBL/GenBank/DDBJ whole genome shotgun (WGS) entry which is preliminary data.</text>
</comment>
<accession>A0A840A239</accession>
<name>A0A840A239_9CAUL</name>
<evidence type="ECO:0000313" key="3">
    <source>
        <dbReference type="EMBL" id="MBB3892448.1"/>
    </source>
</evidence>
<keyword evidence="3" id="KW-0449">Lipoprotein</keyword>
<keyword evidence="4" id="KW-1185">Reference proteome</keyword>
<evidence type="ECO:0000256" key="2">
    <source>
        <dbReference type="SAM" id="SignalP"/>
    </source>
</evidence>
<evidence type="ECO:0000256" key="1">
    <source>
        <dbReference type="SAM" id="Coils"/>
    </source>
</evidence>
<dbReference type="PROSITE" id="PS51257">
    <property type="entry name" value="PROKAR_LIPOPROTEIN"/>
    <property type="match status" value="1"/>
</dbReference>
<gene>
    <name evidence="3" type="ORF">GGQ61_003181</name>
</gene>
<dbReference type="AlphaFoldDB" id="A0A840A239"/>
<proteinExistence type="predicted"/>
<dbReference type="SUPFAM" id="SSF58042">
    <property type="entry name" value="Outer membrane lipoprotein"/>
    <property type="match status" value="1"/>
</dbReference>